<dbReference type="AlphaFoldDB" id="A0A7W3IV71"/>
<keyword evidence="3" id="KW-1185">Reference proteome</keyword>
<dbReference type="Proteomes" id="UP000523079">
    <property type="component" value="Unassembled WGS sequence"/>
</dbReference>
<dbReference type="RefSeq" id="WP_182561311.1">
    <property type="nucleotide sequence ID" value="NZ_JACGWT010000005.1"/>
</dbReference>
<dbReference type="EMBL" id="JACGWT010000005">
    <property type="protein sequence ID" value="MBA8795730.1"/>
    <property type="molecule type" value="Genomic_DNA"/>
</dbReference>
<dbReference type="PANTHER" id="PTHR42924">
    <property type="entry name" value="EXONUCLEASE"/>
    <property type="match status" value="1"/>
</dbReference>
<dbReference type="SUPFAM" id="SSF89550">
    <property type="entry name" value="PHP domain-like"/>
    <property type="match status" value="1"/>
</dbReference>
<dbReference type="PANTHER" id="PTHR42924:SF3">
    <property type="entry name" value="POLYMERASE_HISTIDINOL PHOSPHATASE N-TERMINAL DOMAIN-CONTAINING PROTEIN"/>
    <property type="match status" value="1"/>
</dbReference>
<protein>
    <recommendedName>
        <fullName evidence="1">Polymerase/histidinol phosphatase N-terminal domain-containing protein</fullName>
    </recommendedName>
</protein>
<dbReference type="SMART" id="SM00481">
    <property type="entry name" value="POLIIIAc"/>
    <property type="match status" value="1"/>
</dbReference>
<name>A0A7W3IV71_9ACTN</name>
<evidence type="ECO:0000313" key="2">
    <source>
        <dbReference type="EMBL" id="MBA8795730.1"/>
    </source>
</evidence>
<sequence>MTDLPPIRLHREPGASVATGSTSVRFAPGAPDWVPVPLALPDGVAALTVRYDYPRVKVPAGRAGNACDLGVLDPERFRGWSGGARTGFTLAGDTATPGYLPGPLPAGTWQLLLAPYQVSAGGFEARIEVEARFGPTAPTPAPAYPAESVPGRGPGWYRGDGHLHSVYSDGRRPPAEIAALARAAGLDWIISTEHNTPAAHPVWGPLAGDDLLIMVGEEVTTRNGHLLAAGIDPGTWIDWRFRARDHAIGATVQRIRDHGGLAVAAHPHSPIVAGRWKFGWDPVDLIEVWNGVWTLDDEAALESWDAQLVRPDGRWRPAVGDSDAHSDPDVVGLPQTVVWAEALSRRAVLAGLAAGRCWIADAAEVAVGLTATDGERTAGIGERLAVGPTDPVTVRAEVACVPDGVLRLITDEGEALAQRLGPDGTATVAWRTSAAVSSYVRLEVRRPRADGEVGPGTLETRELPYGPMAALTNPVFLDPR</sequence>
<reference evidence="2 3" key="1">
    <citation type="submission" date="2020-07" db="EMBL/GenBank/DDBJ databases">
        <title>Sequencing the genomes of 1000 actinobacteria strains.</title>
        <authorList>
            <person name="Klenk H.-P."/>
        </authorList>
    </citation>
    <scope>NUCLEOTIDE SEQUENCE [LARGE SCALE GENOMIC DNA]</scope>
    <source>
        <strain evidence="2 3">DSM 100723</strain>
    </source>
</reference>
<dbReference type="InterPro" id="IPR016195">
    <property type="entry name" value="Pol/histidinol_Pase-like"/>
</dbReference>
<evidence type="ECO:0000313" key="3">
    <source>
        <dbReference type="Proteomes" id="UP000523079"/>
    </source>
</evidence>
<dbReference type="NCBIfam" id="NF038032">
    <property type="entry name" value="CehA_McbA_metalo"/>
    <property type="match status" value="1"/>
</dbReference>
<dbReference type="GO" id="GO:0035312">
    <property type="term" value="F:5'-3' DNA exonuclease activity"/>
    <property type="evidence" value="ECO:0007669"/>
    <property type="project" value="TreeGrafter"/>
</dbReference>
<accession>A0A7W3IV71</accession>
<gene>
    <name evidence="2" type="ORF">FHX74_003366</name>
</gene>
<dbReference type="CDD" id="cd07432">
    <property type="entry name" value="PHP_HisPPase"/>
    <property type="match status" value="1"/>
</dbReference>
<dbReference type="Gene3D" id="3.20.20.140">
    <property type="entry name" value="Metal-dependent hydrolases"/>
    <property type="match status" value="1"/>
</dbReference>
<dbReference type="InterPro" id="IPR003141">
    <property type="entry name" value="Pol/His_phosphatase_N"/>
</dbReference>
<comment type="caution">
    <text evidence="2">The sequence shown here is derived from an EMBL/GenBank/DDBJ whole genome shotgun (WGS) entry which is preliminary data.</text>
</comment>
<evidence type="ECO:0000259" key="1">
    <source>
        <dbReference type="SMART" id="SM00481"/>
    </source>
</evidence>
<proteinExistence type="predicted"/>
<organism evidence="2 3">
    <name type="scientific">Microlunatus kandeliicorticis</name>
    <dbReference type="NCBI Taxonomy" id="1759536"/>
    <lineage>
        <taxon>Bacteria</taxon>
        <taxon>Bacillati</taxon>
        <taxon>Actinomycetota</taxon>
        <taxon>Actinomycetes</taxon>
        <taxon>Propionibacteriales</taxon>
        <taxon>Propionibacteriaceae</taxon>
        <taxon>Microlunatus</taxon>
    </lineage>
</organism>
<feature type="domain" description="Polymerase/histidinol phosphatase N-terminal" evidence="1">
    <location>
        <begin position="159"/>
        <end position="223"/>
    </location>
</feature>
<dbReference type="InterPro" id="IPR052018">
    <property type="entry name" value="PHP_domain"/>
</dbReference>
<dbReference type="GO" id="GO:0004534">
    <property type="term" value="F:5'-3' RNA exonuclease activity"/>
    <property type="evidence" value="ECO:0007669"/>
    <property type="project" value="TreeGrafter"/>
</dbReference>